<evidence type="ECO:0000256" key="7">
    <source>
        <dbReference type="SAM" id="SignalP"/>
    </source>
</evidence>
<evidence type="ECO:0000256" key="1">
    <source>
        <dbReference type="ARBA" id="ARBA00001974"/>
    </source>
</evidence>
<evidence type="ECO:0000256" key="4">
    <source>
        <dbReference type="ARBA" id="ARBA00022827"/>
    </source>
</evidence>
<organism evidence="9 10">
    <name type="scientific">Stemphylium lycopersici</name>
    <name type="common">Tomato gray leaf spot disease fungus</name>
    <name type="synonym">Thyrospora lycopersici</name>
    <dbReference type="NCBI Taxonomy" id="183478"/>
    <lineage>
        <taxon>Eukaryota</taxon>
        <taxon>Fungi</taxon>
        <taxon>Dikarya</taxon>
        <taxon>Ascomycota</taxon>
        <taxon>Pezizomycotina</taxon>
        <taxon>Dothideomycetes</taxon>
        <taxon>Pleosporomycetidae</taxon>
        <taxon>Pleosporales</taxon>
        <taxon>Pleosporineae</taxon>
        <taxon>Pleosporaceae</taxon>
        <taxon>Stemphylium</taxon>
    </lineage>
</organism>
<feature type="chain" id="PRO_5016676922" evidence="7">
    <location>
        <begin position="19"/>
        <end position="1088"/>
    </location>
</feature>
<dbReference type="PANTHER" id="PTHR42973">
    <property type="entry name" value="BINDING OXIDOREDUCTASE, PUTATIVE (AFU_ORTHOLOGUE AFUA_1G17690)-RELATED"/>
    <property type="match status" value="1"/>
</dbReference>
<dbReference type="InterPro" id="IPR016169">
    <property type="entry name" value="FAD-bd_PCMH_sub2"/>
</dbReference>
<dbReference type="Gene3D" id="3.30.465.10">
    <property type="match status" value="2"/>
</dbReference>
<comment type="similarity">
    <text evidence="2">Belongs to the oxygen-dependent FAD-linked oxidoreductase family.</text>
</comment>
<dbReference type="EMBL" id="QGDH01000197">
    <property type="protein sequence ID" value="RAR02888.1"/>
    <property type="molecule type" value="Genomic_DNA"/>
</dbReference>
<evidence type="ECO:0000256" key="3">
    <source>
        <dbReference type="ARBA" id="ARBA00022630"/>
    </source>
</evidence>
<evidence type="ECO:0000313" key="10">
    <source>
        <dbReference type="Proteomes" id="UP000249619"/>
    </source>
</evidence>
<accession>A0A364MTG8</accession>
<dbReference type="GO" id="GO:0071949">
    <property type="term" value="F:FAD binding"/>
    <property type="evidence" value="ECO:0007669"/>
    <property type="project" value="InterPro"/>
</dbReference>
<feature type="signal peptide" evidence="7">
    <location>
        <begin position="1"/>
        <end position="18"/>
    </location>
</feature>
<dbReference type="AlphaFoldDB" id="A0A364MTG8"/>
<evidence type="ECO:0000256" key="6">
    <source>
        <dbReference type="SAM" id="MobiDB-lite"/>
    </source>
</evidence>
<dbReference type="GO" id="GO:0016491">
    <property type="term" value="F:oxidoreductase activity"/>
    <property type="evidence" value="ECO:0007669"/>
    <property type="project" value="UniProtKB-KW"/>
</dbReference>
<dbReference type="InterPro" id="IPR016166">
    <property type="entry name" value="FAD-bd_PCMH"/>
</dbReference>
<sequence length="1088" mass="117966">MLAKSFTLSLACAALATAQSASLTFSVPPAAETLATKDTPANVALFDAEAVQLTDDVVASLQEKPELSEYASLFEFEDSTNSALSARARRARRSLRCKTMPGDSMYPGKLSWKVFDLLLGGALEKIVPIGSSCYKSSEYENYDAEKCANIVKNWDAEEIYYNDNGALMNPLYYGMTCPIPTSGTSADGTCTQGGYSEYAVKVSNVAQIQLAINFARTQNLRLVVRNTGHDYNGRSVGKGALSIWTHGLKEIKYVEKYESSTYNGPVFTLGAGVQGFELYQAADKYGVSAMSGICPTVGVTGGYSTGGGHSPLMQLFGVGSDQIVALEVVLASGRFVTATPDVNSDLYWAMLGGGGGTFGVVTSAIAKVHRKVPVTTSTWTIMTSEAVSVEKFWEAFRFFFDNMPVYNKAKTYSYFSLIKLGPGAYLWSMGPFFATDKTVEEYETLIKPFYEKCASLGIELNPNTTHYNSFYPAYKATFGTFNYHIGGAGAIPSNRLVPSDNWESSEIRDKTFAAVQNALDGAGMINMYHQRPAEQEHKGINSVNPAFRNEESQMVIISPVAEETPAGWEAAVENITNKIMAPLREITPNGGAYGNEADIAEPNWQQSFWGDNYPRLLQIKQKYDPGMLFYVHHGVGTEGWAIDDNGIIGNGHGLNPPASDADEAQLAGKIACGDEEAGERSAAMPPVPRPQSPSARNAIFWKFDKRKGKSMREAQLARHVNAPMHGMESIDQNLMASTPTSFDWQAGPSSSTSLNLDTTIPATFTADDLDLGTFSARSGSMPSIAIDECEPFPNFSSPSSPVPSLWLGTTRASSPESMPPGAPAMPHYASGSKSYASLSSEMHTAPSWEFMAQAAGSSSGQLQPGTTTSSRAHSRQTSTSSLSQGSNEQAMSPIPEDEDDILPLAPAPRLPRQGIFAARQADSPGPSSSRSSFTDRSRALATTPLPSRFEAETLTNEFIRHLESLDYRAYSISPLVFARFCEAVYPNPQPSSAVEISASMAMARFHVFLAMAVAMKVRIKDAPENTNALLDTCYELAMQQTASSTFWQENGGVEAAQLLALFASLRKAGGEEYYYYYYFDYSYSLSLL</sequence>
<feature type="compositionally biased region" description="Low complexity" evidence="6">
    <location>
        <begin position="922"/>
        <end position="932"/>
    </location>
</feature>
<proteinExistence type="inferred from homology"/>
<evidence type="ECO:0000256" key="5">
    <source>
        <dbReference type="ARBA" id="ARBA00023002"/>
    </source>
</evidence>
<feature type="compositionally biased region" description="Polar residues" evidence="6">
    <location>
        <begin position="855"/>
        <end position="890"/>
    </location>
</feature>
<dbReference type="InterPro" id="IPR012951">
    <property type="entry name" value="BBE"/>
</dbReference>
<comment type="cofactor">
    <cofactor evidence="1">
        <name>FAD</name>
        <dbReference type="ChEBI" id="CHEBI:57692"/>
    </cofactor>
</comment>
<dbReference type="SUPFAM" id="SSF56176">
    <property type="entry name" value="FAD-binding/transporter-associated domain-like"/>
    <property type="match status" value="1"/>
</dbReference>
<evidence type="ECO:0000313" key="9">
    <source>
        <dbReference type="EMBL" id="RAR02888.1"/>
    </source>
</evidence>
<name>A0A364MTG8_STELY</name>
<keyword evidence="10" id="KW-1185">Reference proteome</keyword>
<dbReference type="STRING" id="183478.A0A364MTG8"/>
<dbReference type="Pfam" id="PF08031">
    <property type="entry name" value="BBE"/>
    <property type="match status" value="1"/>
</dbReference>
<dbReference type="InterPro" id="IPR050416">
    <property type="entry name" value="FAD-linked_Oxidoreductase"/>
</dbReference>
<keyword evidence="5" id="KW-0560">Oxidoreductase</keyword>
<dbReference type="PANTHER" id="PTHR42973:SF39">
    <property type="entry name" value="FAD-BINDING PCMH-TYPE DOMAIN-CONTAINING PROTEIN"/>
    <property type="match status" value="1"/>
</dbReference>
<evidence type="ECO:0000256" key="2">
    <source>
        <dbReference type="ARBA" id="ARBA00005466"/>
    </source>
</evidence>
<evidence type="ECO:0000259" key="8">
    <source>
        <dbReference type="PROSITE" id="PS51387"/>
    </source>
</evidence>
<reference evidence="10" key="1">
    <citation type="submission" date="2018-05" db="EMBL/GenBank/DDBJ databases">
        <title>Draft genome sequence of Stemphylium lycopersici strain CIDEFI 213.</title>
        <authorList>
            <person name="Medina R."/>
            <person name="Franco M.E.E."/>
            <person name="Lucentini C.G."/>
            <person name="Saparrat M.C.N."/>
            <person name="Balatti P.A."/>
        </authorList>
    </citation>
    <scope>NUCLEOTIDE SEQUENCE [LARGE SCALE GENOMIC DNA]</scope>
    <source>
        <strain evidence="10">CIDEFI 213</strain>
    </source>
</reference>
<keyword evidence="4" id="KW-0274">FAD</keyword>
<feature type="domain" description="FAD-binding PCMH-type" evidence="8">
    <location>
        <begin position="191"/>
        <end position="371"/>
    </location>
</feature>
<dbReference type="InterPro" id="IPR036318">
    <property type="entry name" value="FAD-bd_PCMH-like_sf"/>
</dbReference>
<comment type="caution">
    <text evidence="9">The sequence shown here is derived from an EMBL/GenBank/DDBJ whole genome shotgun (WGS) entry which is preliminary data.</text>
</comment>
<dbReference type="Pfam" id="PF01565">
    <property type="entry name" value="FAD_binding_4"/>
    <property type="match status" value="1"/>
</dbReference>
<dbReference type="InterPro" id="IPR006094">
    <property type="entry name" value="Oxid_FAD_bind_N"/>
</dbReference>
<keyword evidence="7" id="KW-0732">Signal</keyword>
<protein>
    <submittedName>
        <fullName evidence="9">Fad binding domain-containing protein</fullName>
    </submittedName>
</protein>
<dbReference type="PROSITE" id="PS51387">
    <property type="entry name" value="FAD_PCMH"/>
    <property type="match status" value="1"/>
</dbReference>
<keyword evidence="3" id="KW-0285">Flavoprotein</keyword>
<dbReference type="Proteomes" id="UP000249619">
    <property type="component" value="Unassembled WGS sequence"/>
</dbReference>
<feature type="region of interest" description="Disordered" evidence="6">
    <location>
        <begin position="854"/>
        <end position="941"/>
    </location>
</feature>
<gene>
    <name evidence="9" type="ORF">DDE83_008408</name>
</gene>